<proteinExistence type="predicted"/>
<evidence type="ECO:0000313" key="2">
    <source>
        <dbReference type="Proteomes" id="UP001145050"/>
    </source>
</evidence>
<keyword evidence="2" id="KW-1185">Reference proteome</keyword>
<dbReference type="Proteomes" id="UP001145050">
    <property type="component" value="Unassembled WGS sequence"/>
</dbReference>
<organism evidence="1 2">
    <name type="scientific">Terrihalobacillus insolitus</name>
    <dbReference type="NCBI Taxonomy" id="2950438"/>
    <lineage>
        <taxon>Bacteria</taxon>
        <taxon>Bacillati</taxon>
        <taxon>Bacillota</taxon>
        <taxon>Bacilli</taxon>
        <taxon>Bacillales</taxon>
        <taxon>Bacillaceae</taxon>
        <taxon>Terrihalobacillus</taxon>
    </lineage>
</organism>
<dbReference type="EMBL" id="JAMQKB010000023">
    <property type="protein sequence ID" value="MDC3425854.1"/>
    <property type="molecule type" value="Genomic_DNA"/>
</dbReference>
<protein>
    <submittedName>
        <fullName evidence="1">Uncharacterized protein</fullName>
    </submittedName>
</protein>
<name>A0A9X3WYX4_9BACI</name>
<dbReference type="RefSeq" id="WP_272437673.1">
    <property type="nucleotide sequence ID" value="NZ_JAMQKB010000023.1"/>
</dbReference>
<gene>
    <name evidence="1" type="ORF">NC797_15200</name>
</gene>
<evidence type="ECO:0000313" key="1">
    <source>
        <dbReference type="EMBL" id="MDC3425854.1"/>
    </source>
</evidence>
<sequence>MKKVMMLVQSAYNGEIFREGKVYVIQDETAARWHASGIAKIVEDQDTQD</sequence>
<dbReference type="AlphaFoldDB" id="A0A9X3WYX4"/>
<reference evidence="1" key="1">
    <citation type="submission" date="2022-06" db="EMBL/GenBank/DDBJ databases">
        <title>Aquibacillus sp. a new bacterium isolated from soil saline samples.</title>
        <authorList>
            <person name="Galisteo C."/>
            <person name="De La Haba R."/>
            <person name="Sanchez-Porro C."/>
            <person name="Ventosa A."/>
        </authorList>
    </citation>
    <scope>NUCLEOTIDE SEQUENCE</scope>
    <source>
        <strain evidence="1">3ASR75-11</strain>
    </source>
</reference>
<comment type="caution">
    <text evidence="1">The sequence shown here is derived from an EMBL/GenBank/DDBJ whole genome shotgun (WGS) entry which is preliminary data.</text>
</comment>
<accession>A0A9X3WYX4</accession>